<evidence type="ECO:0000313" key="9">
    <source>
        <dbReference type="EMBL" id="AWK88900.1"/>
    </source>
</evidence>
<evidence type="ECO:0000256" key="8">
    <source>
        <dbReference type="SAM" id="SignalP"/>
    </source>
</evidence>
<dbReference type="PROSITE" id="PS51009">
    <property type="entry name" value="CYTCII"/>
    <property type="match status" value="1"/>
</dbReference>
<comment type="PTM">
    <text evidence="7">Binds 1 heme group per subunit.</text>
</comment>
<feature type="binding site" description="covalent" evidence="7">
    <location>
        <position position="135"/>
    </location>
    <ligand>
        <name>heme c</name>
        <dbReference type="ChEBI" id="CHEBI:61717"/>
    </ligand>
</feature>
<dbReference type="KEGG" id="azz:DEW08_22880"/>
<dbReference type="GO" id="GO:0042597">
    <property type="term" value="C:periplasmic space"/>
    <property type="evidence" value="ECO:0007669"/>
    <property type="project" value="InterPro"/>
</dbReference>
<protein>
    <submittedName>
        <fullName evidence="9">Cytochrome C</fullName>
    </submittedName>
</protein>
<keyword evidence="4" id="KW-0249">Electron transport</keyword>
<evidence type="ECO:0000313" key="10">
    <source>
        <dbReference type="Proteomes" id="UP000245629"/>
    </source>
</evidence>
<feature type="chain" id="PRO_5015453359" evidence="8">
    <location>
        <begin position="25"/>
        <end position="145"/>
    </location>
</feature>
<dbReference type="InterPro" id="IPR002321">
    <property type="entry name" value="Cyt_c_II"/>
</dbReference>
<keyword evidence="9" id="KW-0614">Plasmid</keyword>
<evidence type="ECO:0000256" key="5">
    <source>
        <dbReference type="ARBA" id="ARBA00023004"/>
    </source>
</evidence>
<dbReference type="EMBL" id="CP029356">
    <property type="protein sequence ID" value="AWK88900.1"/>
    <property type="molecule type" value="Genomic_DNA"/>
</dbReference>
<feature type="binding site" description="covalent" evidence="7">
    <location>
        <position position="138"/>
    </location>
    <ligand>
        <name>heme c</name>
        <dbReference type="ChEBI" id="CHEBI:61717"/>
    </ligand>
</feature>
<feature type="binding site" description="axial binding residue" evidence="6">
    <location>
        <position position="139"/>
    </location>
    <ligand>
        <name>heme c</name>
        <dbReference type="ChEBI" id="CHEBI:61717"/>
    </ligand>
    <ligandPart>
        <name>Fe</name>
        <dbReference type="ChEBI" id="CHEBI:18248"/>
    </ligandPart>
</feature>
<sequence length="145" mass="14641">MTLRKAVAYAALAAGLLAAGTVSAQDPIAARKDGFKAAKEAMGMIKKTLDDGGDLAVVKTSADKLADVATKAGGLFPAGSDKGDTKAKPAIWSNMDDFKAKNAAFAAESAKLSQIAAAGDAAATKKQFGAVAGTCKACHDSYRSE</sequence>
<keyword evidence="8" id="KW-0732">Signal</keyword>
<evidence type="ECO:0000256" key="6">
    <source>
        <dbReference type="PIRSR" id="PIRSR000027-1"/>
    </source>
</evidence>
<dbReference type="InterPro" id="IPR015984">
    <property type="entry name" value="Cyt_c_prime_subgr"/>
</dbReference>
<name>A0A2S2CWX3_9PROT</name>
<keyword evidence="3 6" id="KW-0479">Metal-binding</keyword>
<dbReference type="GO" id="GO:0020037">
    <property type="term" value="F:heme binding"/>
    <property type="evidence" value="ECO:0007669"/>
    <property type="project" value="InterPro"/>
</dbReference>
<proteinExistence type="predicted"/>
<dbReference type="PIRSF" id="PIRSF000027">
    <property type="entry name" value="Cytc_c_prime"/>
    <property type="match status" value="1"/>
</dbReference>
<keyword evidence="1" id="KW-0813">Transport</keyword>
<dbReference type="GO" id="GO:0005506">
    <property type="term" value="F:iron ion binding"/>
    <property type="evidence" value="ECO:0007669"/>
    <property type="project" value="InterPro"/>
</dbReference>
<dbReference type="RefSeq" id="WP_109331644.1">
    <property type="nucleotide sequence ID" value="NZ_CP029356.1"/>
</dbReference>
<evidence type="ECO:0000256" key="3">
    <source>
        <dbReference type="ARBA" id="ARBA00022723"/>
    </source>
</evidence>
<dbReference type="PRINTS" id="PR00608">
    <property type="entry name" value="CYTCHROMECII"/>
</dbReference>
<dbReference type="Pfam" id="PF01322">
    <property type="entry name" value="Cytochrom_C_2"/>
    <property type="match status" value="1"/>
</dbReference>
<dbReference type="InterPro" id="IPR012127">
    <property type="entry name" value="Cyt_c_prime"/>
</dbReference>
<feature type="signal peptide" evidence="8">
    <location>
        <begin position="1"/>
        <end position="24"/>
    </location>
</feature>
<organism evidence="9 10">
    <name type="scientific">Azospirillum thermophilum</name>
    <dbReference type="NCBI Taxonomy" id="2202148"/>
    <lineage>
        <taxon>Bacteria</taxon>
        <taxon>Pseudomonadati</taxon>
        <taxon>Pseudomonadota</taxon>
        <taxon>Alphaproteobacteria</taxon>
        <taxon>Rhodospirillales</taxon>
        <taxon>Azospirillaceae</taxon>
        <taxon>Azospirillum</taxon>
    </lineage>
</organism>
<geneLocation type="plasmid" evidence="9 10">
    <name>unnamed1</name>
</geneLocation>
<dbReference type="SUPFAM" id="SSF47175">
    <property type="entry name" value="Cytochromes"/>
    <property type="match status" value="1"/>
</dbReference>
<keyword evidence="2 7" id="KW-0349">Heme</keyword>
<evidence type="ECO:0000256" key="4">
    <source>
        <dbReference type="ARBA" id="ARBA00022982"/>
    </source>
</evidence>
<evidence type="ECO:0000256" key="1">
    <source>
        <dbReference type="ARBA" id="ARBA00022448"/>
    </source>
</evidence>
<dbReference type="InterPro" id="IPR010980">
    <property type="entry name" value="Cyt_c/b562"/>
</dbReference>
<keyword evidence="5 6" id="KW-0408">Iron</keyword>
<dbReference type="GO" id="GO:0009055">
    <property type="term" value="F:electron transfer activity"/>
    <property type="evidence" value="ECO:0007669"/>
    <property type="project" value="InterPro"/>
</dbReference>
<dbReference type="Proteomes" id="UP000245629">
    <property type="component" value="Plasmid unnamed1"/>
</dbReference>
<keyword evidence="10" id="KW-1185">Reference proteome</keyword>
<dbReference type="Gene3D" id="1.20.120.10">
    <property type="entry name" value="Cytochrome c/b562"/>
    <property type="match status" value="1"/>
</dbReference>
<accession>A0A2S2CWX3</accession>
<evidence type="ECO:0000256" key="2">
    <source>
        <dbReference type="ARBA" id="ARBA00022617"/>
    </source>
</evidence>
<gene>
    <name evidence="9" type="ORF">DEW08_22880</name>
</gene>
<evidence type="ECO:0000256" key="7">
    <source>
        <dbReference type="PIRSR" id="PIRSR000027-2"/>
    </source>
</evidence>
<reference evidence="10" key="1">
    <citation type="submission" date="2018-05" db="EMBL/GenBank/DDBJ databases">
        <title>Azospirillum thermophila sp. nov., a novel isolated from hot spring.</title>
        <authorList>
            <person name="Zhao Z."/>
        </authorList>
    </citation>
    <scope>NUCLEOTIDE SEQUENCE [LARGE SCALE GENOMIC DNA]</scope>
    <source>
        <strain evidence="10">CFH 70021</strain>
        <plasmid evidence="10">unnamed1</plasmid>
    </source>
</reference>
<dbReference type="AlphaFoldDB" id="A0A2S2CWX3"/>
<dbReference type="OrthoDB" id="9811729at2"/>
<dbReference type="GO" id="GO:0022900">
    <property type="term" value="P:electron transport chain"/>
    <property type="evidence" value="ECO:0007669"/>
    <property type="project" value="InterPro"/>
</dbReference>